<feature type="domain" description="UspA" evidence="2">
    <location>
        <begin position="128"/>
        <end position="261"/>
    </location>
</feature>
<dbReference type="InterPro" id="IPR006016">
    <property type="entry name" value="UspA"/>
</dbReference>
<comment type="similarity">
    <text evidence="1">Belongs to the universal stress protein A family.</text>
</comment>
<dbReference type="SUPFAM" id="SSF52402">
    <property type="entry name" value="Adenine nucleotide alpha hydrolases-like"/>
    <property type="match status" value="2"/>
</dbReference>
<name>A0ABV5STW8_9MICO</name>
<reference evidence="3 4" key="1">
    <citation type="submission" date="2024-09" db="EMBL/GenBank/DDBJ databases">
        <authorList>
            <person name="Sun Q."/>
            <person name="Mori K."/>
        </authorList>
    </citation>
    <scope>NUCLEOTIDE SEQUENCE [LARGE SCALE GENOMIC DNA]</scope>
    <source>
        <strain evidence="3 4">JCM 14321</strain>
    </source>
</reference>
<dbReference type="PANTHER" id="PTHR46553:SF3">
    <property type="entry name" value="ADENINE NUCLEOTIDE ALPHA HYDROLASES-LIKE SUPERFAMILY PROTEIN"/>
    <property type="match status" value="1"/>
</dbReference>
<dbReference type="RefSeq" id="WP_170296193.1">
    <property type="nucleotide sequence ID" value="NZ_BAAANI010000005.1"/>
</dbReference>
<dbReference type="PANTHER" id="PTHR46553">
    <property type="entry name" value="ADENINE NUCLEOTIDE ALPHA HYDROLASES-LIKE SUPERFAMILY PROTEIN"/>
    <property type="match status" value="1"/>
</dbReference>
<dbReference type="InterPro" id="IPR014729">
    <property type="entry name" value="Rossmann-like_a/b/a_fold"/>
</dbReference>
<sequence>MFTRMVVGWNGSPGSEAALDWALRHGPEVPIVVMNASPRGEDGFDHDQMEAVLGRQTSERLQQVEQRSVIGPADVALAEHLLPGTLLVVGTPSHRRGSRWSLGARLAGRHGGGTVAVIPQRTDGDGLRVVVGVDGSALSSAAVDVAAGEARRLGASLEILHAWHPPSTWTPVFGDTAADLEVFASMHRNVLDEALVRARRLETDCTGRLERGDAVRLLDEAGRSAALLVVASHGYGPLRRFFLGSVSLMLLLDPPCPVLVVTEAPADRAD</sequence>
<dbReference type="Proteomes" id="UP001589667">
    <property type="component" value="Unassembled WGS sequence"/>
</dbReference>
<evidence type="ECO:0000313" key="4">
    <source>
        <dbReference type="Proteomes" id="UP001589667"/>
    </source>
</evidence>
<dbReference type="CDD" id="cd00293">
    <property type="entry name" value="USP-like"/>
    <property type="match status" value="1"/>
</dbReference>
<proteinExistence type="inferred from homology"/>
<gene>
    <name evidence="3" type="ORF">ACFFQV_15980</name>
</gene>
<evidence type="ECO:0000259" key="2">
    <source>
        <dbReference type="Pfam" id="PF00582"/>
    </source>
</evidence>
<dbReference type="PRINTS" id="PR01438">
    <property type="entry name" value="UNVRSLSTRESS"/>
</dbReference>
<accession>A0ABV5STW8</accession>
<dbReference type="InterPro" id="IPR006015">
    <property type="entry name" value="Universal_stress_UspA"/>
</dbReference>
<keyword evidence="4" id="KW-1185">Reference proteome</keyword>
<organism evidence="3 4">
    <name type="scientific">Agromyces lapidis</name>
    <dbReference type="NCBI Taxonomy" id="279574"/>
    <lineage>
        <taxon>Bacteria</taxon>
        <taxon>Bacillati</taxon>
        <taxon>Actinomycetota</taxon>
        <taxon>Actinomycetes</taxon>
        <taxon>Micrococcales</taxon>
        <taxon>Microbacteriaceae</taxon>
        <taxon>Agromyces</taxon>
    </lineage>
</organism>
<comment type="caution">
    <text evidence="3">The sequence shown here is derived from an EMBL/GenBank/DDBJ whole genome shotgun (WGS) entry which is preliminary data.</text>
</comment>
<evidence type="ECO:0000313" key="3">
    <source>
        <dbReference type="EMBL" id="MFB9643793.1"/>
    </source>
</evidence>
<dbReference type="EMBL" id="JBHMBL010000004">
    <property type="protein sequence ID" value="MFB9643793.1"/>
    <property type="molecule type" value="Genomic_DNA"/>
</dbReference>
<protein>
    <submittedName>
        <fullName evidence="3">Universal stress protein</fullName>
    </submittedName>
</protein>
<dbReference type="Gene3D" id="3.40.50.620">
    <property type="entry name" value="HUPs"/>
    <property type="match status" value="2"/>
</dbReference>
<evidence type="ECO:0000256" key="1">
    <source>
        <dbReference type="ARBA" id="ARBA00008791"/>
    </source>
</evidence>
<dbReference type="Pfam" id="PF00582">
    <property type="entry name" value="Usp"/>
    <property type="match status" value="1"/>
</dbReference>